<protein>
    <submittedName>
        <fullName evidence="1">Uncharacterized protein</fullName>
    </submittedName>
</protein>
<evidence type="ECO:0000313" key="2">
    <source>
        <dbReference type="Proteomes" id="UP000045706"/>
    </source>
</evidence>
<sequence>QEHLRPRPRQVGQP</sequence>
<dbReference type="Proteomes" id="UP000045706">
    <property type="component" value="Unassembled WGS sequence"/>
</dbReference>
<proteinExistence type="predicted"/>
<reference evidence="2" key="1">
    <citation type="submission" date="2015-05" db="EMBL/GenBank/DDBJ databases">
        <authorList>
            <person name="Fogelqvist Johan"/>
        </authorList>
    </citation>
    <scope>NUCLEOTIDE SEQUENCE [LARGE SCALE GENOMIC DNA]</scope>
</reference>
<gene>
    <name evidence="1" type="ORF">BN1723_020063</name>
</gene>
<name>A0A0G4NJ78_VERLO</name>
<accession>A0A0G4NJ78</accession>
<feature type="non-terminal residue" evidence="1">
    <location>
        <position position="1"/>
    </location>
</feature>
<dbReference type="EMBL" id="CVQI01035798">
    <property type="protein sequence ID" value="CRK46537.1"/>
    <property type="molecule type" value="Genomic_DNA"/>
</dbReference>
<evidence type="ECO:0000313" key="1">
    <source>
        <dbReference type="EMBL" id="CRK46537.1"/>
    </source>
</evidence>
<organism evidence="1 2">
    <name type="scientific">Verticillium longisporum</name>
    <name type="common">Verticillium dahliae var. longisporum</name>
    <dbReference type="NCBI Taxonomy" id="100787"/>
    <lineage>
        <taxon>Eukaryota</taxon>
        <taxon>Fungi</taxon>
        <taxon>Dikarya</taxon>
        <taxon>Ascomycota</taxon>
        <taxon>Pezizomycotina</taxon>
        <taxon>Sordariomycetes</taxon>
        <taxon>Hypocreomycetidae</taxon>
        <taxon>Glomerellales</taxon>
        <taxon>Plectosphaerellaceae</taxon>
        <taxon>Verticillium</taxon>
    </lineage>
</organism>